<dbReference type="Gene3D" id="3.40.710.10">
    <property type="entry name" value="DD-peptidase/beta-lactamase superfamily"/>
    <property type="match status" value="1"/>
</dbReference>
<dbReference type="PANTHER" id="PTHR43283:SF7">
    <property type="entry name" value="BETA-LACTAMASE-RELATED DOMAIN-CONTAINING PROTEIN"/>
    <property type="match status" value="1"/>
</dbReference>
<evidence type="ECO:0000313" key="2">
    <source>
        <dbReference type="EMBL" id="PZV87473.1"/>
    </source>
</evidence>
<dbReference type="InterPro" id="IPR012338">
    <property type="entry name" value="Beta-lactam/transpept-like"/>
</dbReference>
<sequence length="376" mass="42376">MRAQFQSFFFFNWTKFLWGSWAFLIFQGAIAQKSSTSSVQGLYFPPVGSSEWEKTPLQELGWNQAALAELLAWLPTQDTRGFIVLKGGRIVLEEYWGSKLTGLGEMDQQSLWYWDAASFTLTAALTGIAQQEGFLSLKDRTQKYLGIGWSAMPDAQEKNIQLIHHLTFTTGINDKVSNLGDTSTSNLTFLAKPGSRWSYYPASHFLVERVLENATGKSYESYWKEKIGDKIGMKGLWQKSGQPTMLYSDTRSFARFGLLMLAEGNWAGNSIWSGKYFKSITQTSQKLNKSYGFFTWLNGQESYLLPGMQQPMNGSVIPSGPEDMFFAVGKNGQFLMVIPSKQLVIVRMGGAPGDLPVPYLLMRQFWDRMSEVLQGN</sequence>
<proteinExistence type="predicted"/>
<protein>
    <submittedName>
        <fullName evidence="2">CubicO group peptidase (Beta-lactamase class C family)</fullName>
    </submittedName>
</protein>
<dbReference type="Pfam" id="PF00144">
    <property type="entry name" value="Beta-lactamase"/>
    <property type="match status" value="1"/>
</dbReference>
<evidence type="ECO:0000313" key="3">
    <source>
        <dbReference type="Proteomes" id="UP000248917"/>
    </source>
</evidence>
<feature type="domain" description="Beta-lactamase-related" evidence="1">
    <location>
        <begin position="82"/>
        <end position="347"/>
    </location>
</feature>
<dbReference type="InterPro" id="IPR001466">
    <property type="entry name" value="Beta-lactam-related"/>
</dbReference>
<comment type="caution">
    <text evidence="2">The sequence shown here is derived from an EMBL/GenBank/DDBJ whole genome shotgun (WGS) entry which is preliminary data.</text>
</comment>
<dbReference type="RefSeq" id="WP_111391149.1">
    <property type="nucleotide sequence ID" value="NZ_QKTX01000001.1"/>
</dbReference>
<dbReference type="PANTHER" id="PTHR43283">
    <property type="entry name" value="BETA-LACTAMASE-RELATED"/>
    <property type="match status" value="1"/>
</dbReference>
<dbReference type="InterPro" id="IPR050789">
    <property type="entry name" value="Diverse_Enzym_Activities"/>
</dbReference>
<dbReference type="AlphaFoldDB" id="A0A326S0A7"/>
<keyword evidence="3" id="KW-1185">Reference proteome</keyword>
<dbReference type="Proteomes" id="UP000248917">
    <property type="component" value="Unassembled WGS sequence"/>
</dbReference>
<dbReference type="SUPFAM" id="SSF56601">
    <property type="entry name" value="beta-lactamase/transpeptidase-like"/>
    <property type="match status" value="1"/>
</dbReference>
<evidence type="ECO:0000259" key="1">
    <source>
        <dbReference type="Pfam" id="PF00144"/>
    </source>
</evidence>
<dbReference type="EMBL" id="QKTX01000001">
    <property type="protein sequence ID" value="PZV87473.1"/>
    <property type="molecule type" value="Genomic_DNA"/>
</dbReference>
<organism evidence="2 3">
    <name type="scientific">Algoriphagus aquaeductus</name>
    <dbReference type="NCBI Taxonomy" id="475299"/>
    <lineage>
        <taxon>Bacteria</taxon>
        <taxon>Pseudomonadati</taxon>
        <taxon>Bacteroidota</taxon>
        <taxon>Cytophagia</taxon>
        <taxon>Cytophagales</taxon>
        <taxon>Cyclobacteriaceae</taxon>
        <taxon>Algoriphagus</taxon>
    </lineage>
</organism>
<dbReference type="OrthoDB" id="1185352at2"/>
<name>A0A326S0A7_9BACT</name>
<gene>
    <name evidence="2" type="ORF">CLV31_101350</name>
</gene>
<accession>A0A326S0A7</accession>
<reference evidence="2 3" key="1">
    <citation type="submission" date="2018-06" db="EMBL/GenBank/DDBJ databases">
        <title>Genomic Encyclopedia of Archaeal and Bacterial Type Strains, Phase II (KMG-II): from individual species to whole genera.</title>
        <authorList>
            <person name="Goeker M."/>
        </authorList>
    </citation>
    <scope>NUCLEOTIDE SEQUENCE [LARGE SCALE GENOMIC DNA]</scope>
    <source>
        <strain evidence="2 3">T4</strain>
    </source>
</reference>